<evidence type="ECO:0000313" key="3">
    <source>
        <dbReference type="Proteomes" id="UP000535020"/>
    </source>
</evidence>
<accession>A0A7Y8Y2C3</accession>
<proteinExistence type="predicted"/>
<keyword evidence="1" id="KW-1133">Transmembrane helix</keyword>
<comment type="caution">
    <text evidence="2">The sequence shown here is derived from an EMBL/GenBank/DDBJ whole genome shotgun (WGS) entry which is preliminary data.</text>
</comment>
<protein>
    <submittedName>
        <fullName evidence="2">Uncharacterized protein</fullName>
    </submittedName>
</protein>
<dbReference type="RefSeq" id="WP_176006031.1">
    <property type="nucleotide sequence ID" value="NZ_JABWMI010000010.1"/>
</dbReference>
<keyword evidence="3" id="KW-1185">Reference proteome</keyword>
<dbReference type="EMBL" id="JACBJI010000003">
    <property type="protein sequence ID" value="NYA71232.1"/>
    <property type="molecule type" value="Genomic_DNA"/>
</dbReference>
<reference evidence="2 3" key="1">
    <citation type="submission" date="2020-07" db="EMBL/GenBank/DDBJ databases">
        <authorList>
            <person name="Sun Q."/>
        </authorList>
    </citation>
    <scope>NUCLEOTIDE SEQUENCE [LARGE SCALE GENOMIC DNA]</scope>
    <source>
        <strain evidence="2 3">MAH-1</strain>
    </source>
</reference>
<dbReference type="Proteomes" id="UP000535020">
    <property type="component" value="Unassembled WGS sequence"/>
</dbReference>
<feature type="transmembrane region" description="Helical" evidence="1">
    <location>
        <begin position="83"/>
        <end position="106"/>
    </location>
</feature>
<gene>
    <name evidence="2" type="ORF">HZF10_09900</name>
</gene>
<evidence type="ECO:0000313" key="2">
    <source>
        <dbReference type="EMBL" id="NYA71232.1"/>
    </source>
</evidence>
<sequence>MEEFGFLEIVHQLIDNCQSGFFLYTLVYFGLRSKKPKEKLRDFDWSAALVVCGVSAVYFIVYACEMVNTMLSEESRAHYHQRLVSPYGFALWIPPLMYMAFPFLLLFRKVRENFLTRFIIAFLLFFNFEKFVIIVTSLHRDYLPGSWSMDSDAMFPSIA</sequence>
<organism evidence="2 3">
    <name type="scientific">Flavobacterium agri</name>
    <dbReference type="NCBI Taxonomy" id="2743471"/>
    <lineage>
        <taxon>Bacteria</taxon>
        <taxon>Pseudomonadati</taxon>
        <taxon>Bacteroidota</taxon>
        <taxon>Flavobacteriia</taxon>
        <taxon>Flavobacteriales</taxon>
        <taxon>Flavobacteriaceae</taxon>
        <taxon>Flavobacterium</taxon>
    </lineage>
</organism>
<feature type="transmembrane region" description="Helical" evidence="1">
    <location>
        <begin position="43"/>
        <end position="63"/>
    </location>
</feature>
<dbReference type="AlphaFoldDB" id="A0A7Y8Y2C3"/>
<feature type="transmembrane region" description="Helical" evidence="1">
    <location>
        <begin position="118"/>
        <end position="139"/>
    </location>
</feature>
<keyword evidence="1" id="KW-0812">Transmembrane</keyword>
<evidence type="ECO:0000256" key="1">
    <source>
        <dbReference type="SAM" id="Phobius"/>
    </source>
</evidence>
<keyword evidence="1" id="KW-0472">Membrane</keyword>
<name>A0A7Y8Y2C3_9FLAO</name>
<feature type="transmembrane region" description="Helical" evidence="1">
    <location>
        <begin position="12"/>
        <end position="31"/>
    </location>
</feature>